<dbReference type="EMBL" id="JABBWD010000012">
    <property type="protein sequence ID" value="KAG1779388.1"/>
    <property type="molecule type" value="Genomic_DNA"/>
</dbReference>
<evidence type="ECO:0000313" key="2">
    <source>
        <dbReference type="EMBL" id="KAG1779388.1"/>
    </source>
</evidence>
<reference evidence="2" key="1">
    <citation type="journal article" date="2020" name="New Phytol.">
        <title>Comparative genomics reveals dynamic genome evolution in host specialist ectomycorrhizal fungi.</title>
        <authorList>
            <person name="Lofgren L.A."/>
            <person name="Nguyen N.H."/>
            <person name="Vilgalys R."/>
            <person name="Ruytinx J."/>
            <person name="Liao H.L."/>
            <person name="Branco S."/>
            <person name="Kuo A."/>
            <person name="LaButti K."/>
            <person name="Lipzen A."/>
            <person name="Andreopoulos W."/>
            <person name="Pangilinan J."/>
            <person name="Riley R."/>
            <person name="Hundley H."/>
            <person name="Na H."/>
            <person name="Barry K."/>
            <person name="Grigoriev I.V."/>
            <person name="Stajich J.E."/>
            <person name="Kennedy P.G."/>
        </authorList>
    </citation>
    <scope>NUCLEOTIDE SEQUENCE</scope>
    <source>
        <strain evidence="2">DOB743</strain>
    </source>
</reference>
<protein>
    <recommendedName>
        <fullName evidence="4">Secreted protein</fullName>
    </recommendedName>
</protein>
<proteinExistence type="predicted"/>
<dbReference type="AlphaFoldDB" id="A0A9P7D527"/>
<sequence length="118" mass="13338">MQRSVRIFGVSLLQFIQVYLSEVTCICGRIRVARVHSVGILGNRSWPLSLDYGVLEMTKPPTLRVSSVINTRRARCAIRLADQLISNKRSKILKVSCLFQIKICSEANTSIDSTTNYY</sequence>
<comment type="caution">
    <text evidence="2">The sequence shown here is derived from an EMBL/GenBank/DDBJ whole genome shotgun (WGS) entry which is preliminary data.</text>
</comment>
<feature type="chain" id="PRO_5040450805" description="Secreted protein" evidence="1">
    <location>
        <begin position="22"/>
        <end position="118"/>
    </location>
</feature>
<name>A0A9P7D527_9AGAM</name>
<organism evidence="2 3">
    <name type="scientific">Suillus placidus</name>
    <dbReference type="NCBI Taxonomy" id="48579"/>
    <lineage>
        <taxon>Eukaryota</taxon>
        <taxon>Fungi</taxon>
        <taxon>Dikarya</taxon>
        <taxon>Basidiomycota</taxon>
        <taxon>Agaricomycotina</taxon>
        <taxon>Agaricomycetes</taxon>
        <taxon>Agaricomycetidae</taxon>
        <taxon>Boletales</taxon>
        <taxon>Suillineae</taxon>
        <taxon>Suillaceae</taxon>
        <taxon>Suillus</taxon>
    </lineage>
</organism>
<dbReference type="Proteomes" id="UP000714275">
    <property type="component" value="Unassembled WGS sequence"/>
</dbReference>
<keyword evidence="1" id="KW-0732">Signal</keyword>
<feature type="signal peptide" evidence="1">
    <location>
        <begin position="1"/>
        <end position="21"/>
    </location>
</feature>
<accession>A0A9P7D527</accession>
<evidence type="ECO:0000256" key="1">
    <source>
        <dbReference type="SAM" id="SignalP"/>
    </source>
</evidence>
<evidence type="ECO:0008006" key="4">
    <source>
        <dbReference type="Google" id="ProtNLM"/>
    </source>
</evidence>
<keyword evidence="3" id="KW-1185">Reference proteome</keyword>
<evidence type="ECO:0000313" key="3">
    <source>
        <dbReference type="Proteomes" id="UP000714275"/>
    </source>
</evidence>
<gene>
    <name evidence="2" type="ORF">EV702DRAFT_98012</name>
</gene>